<protein>
    <recommendedName>
        <fullName evidence="5">5'-nucleotidase</fullName>
    </recommendedName>
</protein>
<evidence type="ECO:0000313" key="4">
    <source>
        <dbReference type="Proteomes" id="UP001212326"/>
    </source>
</evidence>
<organism evidence="3 4">
    <name type="scientific">Streptomyces camelliae</name>
    <dbReference type="NCBI Taxonomy" id="3004093"/>
    <lineage>
        <taxon>Bacteria</taxon>
        <taxon>Bacillati</taxon>
        <taxon>Actinomycetota</taxon>
        <taxon>Actinomycetes</taxon>
        <taxon>Kitasatosporales</taxon>
        <taxon>Streptomycetaceae</taxon>
        <taxon>Streptomyces</taxon>
    </lineage>
</organism>
<evidence type="ECO:0000256" key="2">
    <source>
        <dbReference type="SAM" id="SignalP"/>
    </source>
</evidence>
<feature type="signal peptide" evidence="2">
    <location>
        <begin position="1"/>
        <end position="20"/>
    </location>
</feature>
<feature type="region of interest" description="Disordered" evidence="1">
    <location>
        <begin position="46"/>
        <end position="66"/>
    </location>
</feature>
<evidence type="ECO:0000256" key="1">
    <source>
        <dbReference type="SAM" id="MobiDB-lite"/>
    </source>
</evidence>
<keyword evidence="2" id="KW-0732">Signal</keyword>
<feature type="chain" id="PRO_5046133478" description="5'-nucleotidase" evidence="2">
    <location>
        <begin position="21"/>
        <end position="66"/>
    </location>
</feature>
<dbReference type="Proteomes" id="UP001212326">
    <property type="component" value="Chromosome"/>
</dbReference>
<name>A0ABY7NTE4_9ACTN</name>
<proteinExistence type="predicted"/>
<dbReference type="RefSeq" id="WP_270079470.1">
    <property type="nucleotide sequence ID" value="NZ_CP115300.1"/>
</dbReference>
<accession>A0ABY7NTE4</accession>
<gene>
    <name evidence="3" type="ORF">O1G22_00760</name>
</gene>
<keyword evidence="4" id="KW-1185">Reference proteome</keyword>
<sequence length="66" mass="6356">MSKIVRTVVIAVLVATPAFGAAATTASTRTLGAGIGWDQAPTSAAAAGTPVTSAATPSQADGIGWD</sequence>
<evidence type="ECO:0008006" key="5">
    <source>
        <dbReference type="Google" id="ProtNLM"/>
    </source>
</evidence>
<evidence type="ECO:0000313" key="3">
    <source>
        <dbReference type="EMBL" id="WBO61508.1"/>
    </source>
</evidence>
<reference evidence="3 4" key="1">
    <citation type="submission" date="2022-12" db="EMBL/GenBank/DDBJ databases">
        <authorList>
            <person name="Mo P."/>
        </authorList>
    </citation>
    <scope>NUCLEOTIDE SEQUENCE [LARGE SCALE GENOMIC DNA]</scope>
    <source>
        <strain evidence="3 4">HUAS 2-6</strain>
    </source>
</reference>
<feature type="compositionally biased region" description="Low complexity" evidence="1">
    <location>
        <begin position="46"/>
        <end position="58"/>
    </location>
</feature>
<dbReference type="EMBL" id="CP115300">
    <property type="protein sequence ID" value="WBO61508.1"/>
    <property type="molecule type" value="Genomic_DNA"/>
</dbReference>